<accession>A0ABN0MZ85</accession>
<gene>
    <name evidence="1" type="ORF">H359_0639</name>
</gene>
<evidence type="ECO:0000313" key="2">
    <source>
        <dbReference type="Proteomes" id="UP000016064"/>
    </source>
</evidence>
<dbReference type="RefSeq" id="WP_021119569.1">
    <property type="nucleotide sequence ID" value="NZ_APJW01000002.1"/>
</dbReference>
<dbReference type="EMBL" id="APJW01000002">
    <property type="protein sequence ID" value="EQM62641.1"/>
    <property type="molecule type" value="Genomic_DNA"/>
</dbReference>
<organism evidence="1 2">
    <name type="scientific">Chlamydia ibidis 10-1398/6</name>
    <dbReference type="NCBI Taxonomy" id="1046581"/>
    <lineage>
        <taxon>Bacteria</taxon>
        <taxon>Pseudomonadati</taxon>
        <taxon>Chlamydiota</taxon>
        <taxon>Chlamydiia</taxon>
        <taxon>Chlamydiales</taxon>
        <taxon>Chlamydiaceae</taxon>
        <taxon>Chlamydia/Chlamydophila group</taxon>
        <taxon>Chlamydia</taxon>
    </lineage>
</organism>
<dbReference type="CDD" id="cd06661">
    <property type="entry name" value="GGCT_like"/>
    <property type="match status" value="1"/>
</dbReference>
<sequence>MPSFLLRSVTVLFLLIVSPFLSVLFSNSIELSQSSEDCYPIFVSRYNLAPYPPAYTVSQIMSKECENPIIVSKTEKESRAIWKEIQSHLNPESSYIPMIAYGSLMNLESAKKTISDYIIVDYVWVHDYQRVFNLDYAIFFQKCDFPESAVLNIRPSIGSRCNSVLLFINEDDFVACRQREKIYWLVPVNISPYPVGTKQYTAFAWVAFDALSRDILPLRSYYQMVWDGIVGYKDFAEDYLNTTFLANGQSIRDIHQAYITIQSN</sequence>
<dbReference type="Proteomes" id="UP000016064">
    <property type="component" value="Unassembled WGS sequence"/>
</dbReference>
<name>A0ABN0MZ85_9CHLA</name>
<dbReference type="InterPro" id="IPR013024">
    <property type="entry name" value="GGCT-like"/>
</dbReference>
<protein>
    <submittedName>
        <fullName evidence="1">Uncharacterized protein</fullName>
    </submittedName>
</protein>
<dbReference type="Gene3D" id="3.10.490.10">
    <property type="entry name" value="Gamma-glutamyl cyclotransferase-like"/>
    <property type="match status" value="1"/>
</dbReference>
<proteinExistence type="predicted"/>
<keyword evidence="2" id="KW-1185">Reference proteome</keyword>
<reference evidence="1 2" key="1">
    <citation type="submission" date="2013-07" db="EMBL/GenBank/DDBJ databases">
        <title>Isolation of a new Chlamydia species from the feral Sacred Ibis (Threskiornis aethiopicus): Chlamydia ibidis.</title>
        <authorList>
            <person name="Vorimore F."/>
            <person name="Hsia R.-C."/>
            <person name="Huot-Creasy H."/>
            <person name="Bastian S."/>
            <person name="Deruyter L."/>
            <person name="Passet A."/>
            <person name="Sachse K."/>
            <person name="Bavoil P."/>
            <person name="Myers G."/>
            <person name="Laroucau K."/>
        </authorList>
    </citation>
    <scope>NUCLEOTIDE SEQUENCE [LARGE SCALE GENOMIC DNA]</scope>
    <source>
        <strain evidence="1 2">10-1398/6</strain>
    </source>
</reference>
<evidence type="ECO:0000313" key="1">
    <source>
        <dbReference type="EMBL" id="EQM62641.1"/>
    </source>
</evidence>
<comment type="caution">
    <text evidence="1">The sequence shown here is derived from an EMBL/GenBank/DDBJ whole genome shotgun (WGS) entry which is preliminary data.</text>
</comment>